<organism evidence="2 3">
    <name type="scientific">Phellinidium pouzarii</name>
    <dbReference type="NCBI Taxonomy" id="167371"/>
    <lineage>
        <taxon>Eukaryota</taxon>
        <taxon>Fungi</taxon>
        <taxon>Dikarya</taxon>
        <taxon>Basidiomycota</taxon>
        <taxon>Agaricomycotina</taxon>
        <taxon>Agaricomycetes</taxon>
        <taxon>Hymenochaetales</taxon>
        <taxon>Hymenochaetaceae</taxon>
        <taxon>Phellinidium</taxon>
    </lineage>
</organism>
<dbReference type="EMBL" id="SGPK01000191">
    <property type="protein sequence ID" value="THH06523.1"/>
    <property type="molecule type" value="Genomic_DNA"/>
</dbReference>
<feature type="compositionally biased region" description="Low complexity" evidence="1">
    <location>
        <begin position="116"/>
        <end position="138"/>
    </location>
</feature>
<comment type="caution">
    <text evidence="2">The sequence shown here is derived from an EMBL/GenBank/DDBJ whole genome shotgun (WGS) entry which is preliminary data.</text>
</comment>
<keyword evidence="3" id="KW-1185">Reference proteome</keyword>
<evidence type="ECO:0000313" key="2">
    <source>
        <dbReference type="EMBL" id="THH06523.1"/>
    </source>
</evidence>
<accession>A0A4V3XCN4</accession>
<proteinExistence type="predicted"/>
<name>A0A4V3XCN4_9AGAM</name>
<gene>
    <name evidence="2" type="ORF">EW145_g4022</name>
</gene>
<evidence type="ECO:0000256" key="1">
    <source>
        <dbReference type="SAM" id="MobiDB-lite"/>
    </source>
</evidence>
<feature type="compositionally biased region" description="Basic and acidic residues" evidence="1">
    <location>
        <begin position="19"/>
        <end position="29"/>
    </location>
</feature>
<dbReference type="Proteomes" id="UP000308199">
    <property type="component" value="Unassembled WGS sequence"/>
</dbReference>
<feature type="compositionally biased region" description="Basic and acidic residues" evidence="1">
    <location>
        <begin position="40"/>
        <end position="54"/>
    </location>
</feature>
<dbReference type="AlphaFoldDB" id="A0A4V3XCN4"/>
<protein>
    <submittedName>
        <fullName evidence="2">Uncharacterized protein</fullName>
    </submittedName>
</protein>
<feature type="non-terminal residue" evidence="2">
    <location>
        <position position="1"/>
    </location>
</feature>
<sequence length="146" mass="15621">PDSGLRPSFYAGVTPRGHSSADRERDHAFLESLRSPIPIDDEKRGAGDAEREREDDLYEVTRGMPGGWGLGPEGEVKSALNSGDESLNWDKAQAVVERMVGMSMDTVDGATLPVGSTTTAPASSPSTLTSTPTPTTTSISRRRRMT</sequence>
<reference evidence="2 3" key="1">
    <citation type="submission" date="2019-02" db="EMBL/GenBank/DDBJ databases">
        <title>Genome sequencing of the rare red list fungi Phellinidium pouzarii.</title>
        <authorList>
            <person name="Buettner E."/>
            <person name="Kellner H."/>
        </authorList>
    </citation>
    <scope>NUCLEOTIDE SEQUENCE [LARGE SCALE GENOMIC DNA]</scope>
    <source>
        <strain evidence="2 3">DSM 108285</strain>
    </source>
</reference>
<evidence type="ECO:0000313" key="3">
    <source>
        <dbReference type="Proteomes" id="UP000308199"/>
    </source>
</evidence>
<feature type="region of interest" description="Disordered" evidence="1">
    <location>
        <begin position="1"/>
        <end position="84"/>
    </location>
</feature>
<feature type="region of interest" description="Disordered" evidence="1">
    <location>
        <begin position="110"/>
        <end position="146"/>
    </location>
</feature>